<evidence type="ECO:0000256" key="6">
    <source>
        <dbReference type="SAM" id="Phobius"/>
    </source>
</evidence>
<evidence type="ECO:0000259" key="7">
    <source>
        <dbReference type="Pfam" id="PF00482"/>
    </source>
</evidence>
<dbReference type="Proteomes" id="UP001519342">
    <property type="component" value="Unassembled WGS sequence"/>
</dbReference>
<keyword evidence="3 6" id="KW-0812">Transmembrane</keyword>
<protein>
    <submittedName>
        <fullName evidence="8">Tight adherence protein C</fullName>
    </submittedName>
</protein>
<feature type="transmembrane region" description="Helical" evidence="6">
    <location>
        <begin position="105"/>
        <end position="124"/>
    </location>
</feature>
<evidence type="ECO:0000313" key="9">
    <source>
        <dbReference type="Proteomes" id="UP001519342"/>
    </source>
</evidence>
<comment type="subcellular location">
    <subcellularLocation>
        <location evidence="1">Cell membrane</location>
        <topology evidence="1">Multi-pass membrane protein</topology>
    </subcellularLocation>
</comment>
<dbReference type="PANTHER" id="PTHR35007:SF2">
    <property type="entry name" value="PILUS ASSEMBLE PROTEIN"/>
    <property type="match status" value="1"/>
</dbReference>
<dbReference type="PANTHER" id="PTHR35007">
    <property type="entry name" value="INTEGRAL MEMBRANE PROTEIN-RELATED"/>
    <property type="match status" value="1"/>
</dbReference>
<name>A0ABS4GB98_9FIRM</name>
<dbReference type="InterPro" id="IPR018076">
    <property type="entry name" value="T2SS_GspF_dom"/>
</dbReference>
<sequence length="310" mass="35677">MAIIISIFGGLLIFCILVILLYKRGIDYDMINKRLYNISFKQKNVDLDEDLNKSLYERFAKQKLEYVIKLLTKHLPKNTKNTKKDDSLRKILRQAGMIIMPNEYLVIRMIVITTISIIFVIIGLLFQFNIITIVFMALFGVYASYTVMRFNLMSRIKKRKERLESQMPDVLDMISVNVEAGLAFEQAMSHVINNFKGPLLDELNICYREMTMGRSRRDALVLLGERCDIDDMKSFTGAVIQAGKMGISLKNVLRTQAAAIRQNRRNKVEERAMKISIKMLLPMVLFIFPVIFIVLLGPAVIKIIEMFGGM</sequence>
<evidence type="ECO:0000256" key="5">
    <source>
        <dbReference type="ARBA" id="ARBA00023136"/>
    </source>
</evidence>
<dbReference type="Pfam" id="PF00482">
    <property type="entry name" value="T2SSF"/>
    <property type="match status" value="1"/>
</dbReference>
<gene>
    <name evidence="8" type="ORF">J2Z76_000664</name>
</gene>
<reference evidence="8 9" key="1">
    <citation type="submission" date="2021-03" db="EMBL/GenBank/DDBJ databases">
        <title>Genomic Encyclopedia of Type Strains, Phase IV (KMG-IV): sequencing the most valuable type-strain genomes for metagenomic binning, comparative biology and taxonomic classification.</title>
        <authorList>
            <person name="Goeker M."/>
        </authorList>
    </citation>
    <scope>NUCLEOTIDE SEQUENCE [LARGE SCALE GENOMIC DNA]</scope>
    <source>
        <strain evidence="8 9">DSM 24004</strain>
    </source>
</reference>
<keyword evidence="5 6" id="KW-0472">Membrane</keyword>
<evidence type="ECO:0000256" key="4">
    <source>
        <dbReference type="ARBA" id="ARBA00022989"/>
    </source>
</evidence>
<evidence type="ECO:0000256" key="2">
    <source>
        <dbReference type="ARBA" id="ARBA00022475"/>
    </source>
</evidence>
<feature type="domain" description="Type II secretion system protein GspF" evidence="7">
    <location>
        <begin position="171"/>
        <end position="296"/>
    </location>
</feature>
<keyword evidence="2" id="KW-1003">Cell membrane</keyword>
<evidence type="ECO:0000313" key="8">
    <source>
        <dbReference type="EMBL" id="MBP1924807.1"/>
    </source>
</evidence>
<comment type="caution">
    <text evidence="8">The sequence shown here is derived from an EMBL/GenBank/DDBJ whole genome shotgun (WGS) entry which is preliminary data.</text>
</comment>
<evidence type="ECO:0000256" key="3">
    <source>
        <dbReference type="ARBA" id="ARBA00022692"/>
    </source>
</evidence>
<evidence type="ECO:0000256" key="1">
    <source>
        <dbReference type="ARBA" id="ARBA00004651"/>
    </source>
</evidence>
<feature type="transmembrane region" description="Helical" evidence="6">
    <location>
        <begin position="280"/>
        <end position="304"/>
    </location>
</feature>
<organism evidence="8 9">
    <name type="scientific">Sedimentibacter acidaminivorans</name>
    <dbReference type="NCBI Taxonomy" id="913099"/>
    <lineage>
        <taxon>Bacteria</taxon>
        <taxon>Bacillati</taxon>
        <taxon>Bacillota</taxon>
        <taxon>Tissierellia</taxon>
        <taxon>Sedimentibacter</taxon>
    </lineage>
</organism>
<accession>A0ABS4GB98</accession>
<dbReference type="EMBL" id="JAGGKS010000002">
    <property type="protein sequence ID" value="MBP1924807.1"/>
    <property type="molecule type" value="Genomic_DNA"/>
</dbReference>
<keyword evidence="4 6" id="KW-1133">Transmembrane helix</keyword>
<feature type="transmembrane region" description="Helical" evidence="6">
    <location>
        <begin position="6"/>
        <end position="22"/>
    </location>
</feature>
<feature type="transmembrane region" description="Helical" evidence="6">
    <location>
        <begin position="130"/>
        <end position="152"/>
    </location>
</feature>
<keyword evidence="9" id="KW-1185">Reference proteome</keyword>
<proteinExistence type="predicted"/>
<dbReference type="RefSeq" id="WP_209510573.1">
    <property type="nucleotide sequence ID" value="NZ_JAGGKS010000002.1"/>
</dbReference>